<organism evidence="3 4">
    <name type="scientific">Austropuccinia psidii MF-1</name>
    <dbReference type="NCBI Taxonomy" id="1389203"/>
    <lineage>
        <taxon>Eukaryota</taxon>
        <taxon>Fungi</taxon>
        <taxon>Dikarya</taxon>
        <taxon>Basidiomycota</taxon>
        <taxon>Pucciniomycotina</taxon>
        <taxon>Pucciniomycetes</taxon>
        <taxon>Pucciniales</taxon>
        <taxon>Sphaerophragmiaceae</taxon>
        <taxon>Austropuccinia</taxon>
    </lineage>
</organism>
<feature type="compositionally biased region" description="Basic residues" evidence="1">
    <location>
        <begin position="155"/>
        <end position="171"/>
    </location>
</feature>
<gene>
    <name evidence="3" type="ORF">O181_018079</name>
</gene>
<accession>A0A9Q3C4L3</accession>
<dbReference type="AlphaFoldDB" id="A0A9Q3C4L3"/>
<feature type="region of interest" description="Disordered" evidence="1">
    <location>
        <begin position="152"/>
        <end position="171"/>
    </location>
</feature>
<reference evidence="3" key="1">
    <citation type="submission" date="2021-03" db="EMBL/GenBank/DDBJ databases">
        <title>Draft genome sequence of rust myrtle Austropuccinia psidii MF-1, a brazilian biotype.</title>
        <authorList>
            <person name="Quecine M.C."/>
            <person name="Pachon D.M.R."/>
            <person name="Bonatelli M.L."/>
            <person name="Correr F.H."/>
            <person name="Franceschini L.M."/>
            <person name="Leite T.F."/>
            <person name="Margarido G.R.A."/>
            <person name="Almeida C.A."/>
            <person name="Ferrarezi J.A."/>
            <person name="Labate C.A."/>
        </authorList>
    </citation>
    <scope>NUCLEOTIDE SEQUENCE</scope>
    <source>
        <strain evidence="3">MF-1</strain>
    </source>
</reference>
<dbReference type="InterPro" id="IPR002156">
    <property type="entry name" value="RNaseH_domain"/>
</dbReference>
<dbReference type="OrthoDB" id="6508425at2759"/>
<dbReference type="PROSITE" id="PS50879">
    <property type="entry name" value="RNASE_H_1"/>
    <property type="match status" value="1"/>
</dbReference>
<dbReference type="CDD" id="cd09276">
    <property type="entry name" value="Rnase_HI_RT_non_LTR"/>
    <property type="match status" value="1"/>
</dbReference>
<dbReference type="SUPFAM" id="SSF53098">
    <property type="entry name" value="Ribonuclease H-like"/>
    <property type="match status" value="1"/>
</dbReference>
<evidence type="ECO:0000313" key="3">
    <source>
        <dbReference type="EMBL" id="MBW0478364.1"/>
    </source>
</evidence>
<dbReference type="GO" id="GO:0004523">
    <property type="term" value="F:RNA-DNA hybrid ribonuclease activity"/>
    <property type="evidence" value="ECO:0007669"/>
    <property type="project" value="InterPro"/>
</dbReference>
<keyword evidence="4" id="KW-1185">Reference proteome</keyword>
<dbReference type="EMBL" id="AVOT02005156">
    <property type="protein sequence ID" value="MBW0478364.1"/>
    <property type="molecule type" value="Genomic_DNA"/>
</dbReference>
<dbReference type="GO" id="GO:0003676">
    <property type="term" value="F:nucleic acid binding"/>
    <property type="evidence" value="ECO:0007669"/>
    <property type="project" value="InterPro"/>
</dbReference>
<dbReference type="Pfam" id="PF00075">
    <property type="entry name" value="RNase_H"/>
    <property type="match status" value="1"/>
</dbReference>
<evidence type="ECO:0000259" key="2">
    <source>
        <dbReference type="PROSITE" id="PS50879"/>
    </source>
</evidence>
<sequence length="171" mass="19387">MIFTDGSDIPNKGKGEEAVIEKDNIILSKHLPISAKASNFETELVGIILAIEAARRAIAKERIKGQKTNRIYIFSDNQGELMKSKHPRKPSTAQNLYLEIYHNINSLKKIAPVQLWWCPGHIGITGNELEDEEAKDAARETNNNQITEEEIQHTKQFRSKLKSLKQTKAMH</sequence>
<dbReference type="InterPro" id="IPR036397">
    <property type="entry name" value="RNaseH_sf"/>
</dbReference>
<feature type="domain" description="RNase H type-1" evidence="2">
    <location>
        <begin position="1"/>
        <end position="139"/>
    </location>
</feature>
<dbReference type="Gene3D" id="3.30.420.10">
    <property type="entry name" value="Ribonuclease H-like superfamily/Ribonuclease H"/>
    <property type="match status" value="1"/>
</dbReference>
<name>A0A9Q3C4L3_9BASI</name>
<evidence type="ECO:0000256" key="1">
    <source>
        <dbReference type="SAM" id="MobiDB-lite"/>
    </source>
</evidence>
<protein>
    <recommendedName>
        <fullName evidence="2">RNase H type-1 domain-containing protein</fullName>
    </recommendedName>
</protein>
<comment type="caution">
    <text evidence="3">The sequence shown here is derived from an EMBL/GenBank/DDBJ whole genome shotgun (WGS) entry which is preliminary data.</text>
</comment>
<proteinExistence type="predicted"/>
<dbReference type="Proteomes" id="UP000765509">
    <property type="component" value="Unassembled WGS sequence"/>
</dbReference>
<dbReference type="InterPro" id="IPR012337">
    <property type="entry name" value="RNaseH-like_sf"/>
</dbReference>
<evidence type="ECO:0000313" key="4">
    <source>
        <dbReference type="Proteomes" id="UP000765509"/>
    </source>
</evidence>